<evidence type="ECO:0000313" key="2">
    <source>
        <dbReference type="Proteomes" id="UP000799436"/>
    </source>
</evidence>
<evidence type="ECO:0000313" key="1">
    <source>
        <dbReference type="EMBL" id="KAF2766938.1"/>
    </source>
</evidence>
<dbReference type="Proteomes" id="UP000799436">
    <property type="component" value="Unassembled WGS sequence"/>
</dbReference>
<dbReference type="EMBL" id="ML995863">
    <property type="protein sequence ID" value="KAF2766938.1"/>
    <property type="molecule type" value="Genomic_DNA"/>
</dbReference>
<protein>
    <submittedName>
        <fullName evidence="1">Uncharacterized protein</fullName>
    </submittedName>
</protein>
<accession>A0A6G1L3D3</accession>
<reference evidence="1" key="1">
    <citation type="journal article" date="2020" name="Stud. Mycol.">
        <title>101 Dothideomycetes genomes: a test case for predicting lifestyles and emergence of pathogens.</title>
        <authorList>
            <person name="Haridas S."/>
            <person name="Albert R."/>
            <person name="Binder M."/>
            <person name="Bloem J."/>
            <person name="Labutti K."/>
            <person name="Salamov A."/>
            <person name="Andreopoulos B."/>
            <person name="Baker S."/>
            <person name="Barry K."/>
            <person name="Bills G."/>
            <person name="Bluhm B."/>
            <person name="Cannon C."/>
            <person name="Castanera R."/>
            <person name="Culley D."/>
            <person name="Daum C."/>
            <person name="Ezra D."/>
            <person name="Gonzalez J."/>
            <person name="Henrissat B."/>
            <person name="Kuo A."/>
            <person name="Liang C."/>
            <person name="Lipzen A."/>
            <person name="Lutzoni F."/>
            <person name="Magnuson J."/>
            <person name="Mondo S."/>
            <person name="Nolan M."/>
            <person name="Ohm R."/>
            <person name="Pangilinan J."/>
            <person name="Park H.-J."/>
            <person name="Ramirez L."/>
            <person name="Alfaro M."/>
            <person name="Sun H."/>
            <person name="Tritt A."/>
            <person name="Yoshinaga Y."/>
            <person name="Zwiers L.-H."/>
            <person name="Turgeon B."/>
            <person name="Goodwin S."/>
            <person name="Spatafora J."/>
            <person name="Crous P."/>
            <person name="Grigoriev I."/>
        </authorList>
    </citation>
    <scope>NUCLEOTIDE SEQUENCE</scope>
    <source>
        <strain evidence="1">CBS 116005</strain>
    </source>
</reference>
<name>A0A6G1L3D3_9PEZI</name>
<gene>
    <name evidence="1" type="ORF">EJ03DRAFT_164373</name>
</gene>
<dbReference type="PROSITE" id="PS51257">
    <property type="entry name" value="PROKAR_LIPOPROTEIN"/>
    <property type="match status" value="1"/>
</dbReference>
<organism evidence="1 2">
    <name type="scientific">Teratosphaeria nubilosa</name>
    <dbReference type="NCBI Taxonomy" id="161662"/>
    <lineage>
        <taxon>Eukaryota</taxon>
        <taxon>Fungi</taxon>
        <taxon>Dikarya</taxon>
        <taxon>Ascomycota</taxon>
        <taxon>Pezizomycotina</taxon>
        <taxon>Dothideomycetes</taxon>
        <taxon>Dothideomycetidae</taxon>
        <taxon>Mycosphaerellales</taxon>
        <taxon>Teratosphaeriaceae</taxon>
        <taxon>Teratosphaeria</taxon>
    </lineage>
</organism>
<proteinExistence type="predicted"/>
<dbReference type="AlphaFoldDB" id="A0A6G1L3D3"/>
<sequence>MRYSLQHSIAGMAACGCATIVRKSLQARSDQWLDAHRMHLRRDQSRCIWRSARLSGYPKAKLRHS</sequence>
<keyword evidence="2" id="KW-1185">Reference proteome</keyword>